<dbReference type="SUPFAM" id="SSF56601">
    <property type="entry name" value="beta-lactamase/transpeptidase-like"/>
    <property type="match status" value="1"/>
</dbReference>
<dbReference type="EC" id="3.4.-.-" evidence="12"/>
<dbReference type="AlphaFoldDB" id="A0AAP4BAC0"/>
<keyword evidence="13" id="KW-1185">Reference proteome</keyword>
<evidence type="ECO:0000256" key="6">
    <source>
        <dbReference type="ARBA" id="ARBA00023316"/>
    </source>
</evidence>
<proteinExistence type="inferred from homology"/>
<dbReference type="Proteomes" id="UP001300383">
    <property type="component" value="Unassembled WGS sequence"/>
</dbReference>
<evidence type="ECO:0000256" key="3">
    <source>
        <dbReference type="ARBA" id="ARBA00022801"/>
    </source>
</evidence>
<keyword evidence="10" id="KW-1133">Transmembrane helix</keyword>
<comment type="caution">
    <text evidence="12">The sequence shown here is derived from an EMBL/GenBank/DDBJ whole genome shotgun (WGS) entry which is preliminary data.</text>
</comment>
<name>A0AAP4BAC0_9FIRM</name>
<keyword evidence="12" id="KW-0121">Carboxypeptidase</keyword>
<keyword evidence="3 12" id="KW-0378">Hydrolase</keyword>
<keyword evidence="10" id="KW-0812">Transmembrane</keyword>
<dbReference type="InterPro" id="IPR001967">
    <property type="entry name" value="Peptidase_S11_N"/>
</dbReference>
<keyword evidence="6" id="KW-0961">Cell wall biogenesis/degradation</keyword>
<dbReference type="Gene3D" id="3.40.710.10">
    <property type="entry name" value="DD-peptidase/beta-lactamase superfamily"/>
    <property type="match status" value="1"/>
</dbReference>
<organism evidence="12 13">
    <name type="scientific">Fusibacillus kribbianus</name>
    <dbReference type="NCBI Taxonomy" id="3044208"/>
    <lineage>
        <taxon>Bacteria</taxon>
        <taxon>Bacillati</taxon>
        <taxon>Bacillota</taxon>
        <taxon>Clostridia</taxon>
        <taxon>Lachnospirales</taxon>
        <taxon>Lachnospiraceae</taxon>
        <taxon>Fusibacillus</taxon>
    </lineage>
</organism>
<sequence>MPRKTTAKQVKRTRKFLQFSAALLAVSICIAIIVHFVVPDSPTDSSGIPMLAAYEGQTELKTFESEPSAFWDEMSLFGEKLCVAFESEPDPGITAEAAVIFDQTTGEVLYSHNAYERLYPASITKCMTLLVALKYGDLSSQITVEGSMLSDLDPGSSLAYIKAGDTLTLRDLLYGLMLPSGNDAANVIAYCVAGSEEAFVELMNEEAGRIGATGSHFVNAHGLTDPSHYTTAYDIYLIYNELLNYQEFLDIIEAPSYTARYTGANGPVTNEWSRGIRYFTGEYKAPNGVTPLGGKTGTTPEAGYCLSLLSTDETGDLYVSVVLKSESRPSLYENMTTLLSKIPK</sequence>
<feature type="active site" evidence="7">
    <location>
        <position position="125"/>
    </location>
</feature>
<dbReference type="GO" id="GO:0009002">
    <property type="term" value="F:serine-type D-Ala-D-Ala carboxypeptidase activity"/>
    <property type="evidence" value="ECO:0007669"/>
    <property type="project" value="InterPro"/>
</dbReference>
<evidence type="ECO:0000256" key="2">
    <source>
        <dbReference type="ARBA" id="ARBA00022729"/>
    </source>
</evidence>
<evidence type="ECO:0000256" key="1">
    <source>
        <dbReference type="ARBA" id="ARBA00007164"/>
    </source>
</evidence>
<evidence type="ECO:0000256" key="8">
    <source>
        <dbReference type="PIRSR" id="PIRSR618044-2"/>
    </source>
</evidence>
<comment type="similarity">
    <text evidence="1 9">Belongs to the peptidase S11 family.</text>
</comment>
<keyword evidence="2" id="KW-0732">Signal</keyword>
<evidence type="ECO:0000259" key="11">
    <source>
        <dbReference type="Pfam" id="PF00768"/>
    </source>
</evidence>
<dbReference type="GO" id="GO:0071555">
    <property type="term" value="P:cell wall organization"/>
    <property type="evidence" value="ECO:0007669"/>
    <property type="project" value="UniProtKB-KW"/>
</dbReference>
<evidence type="ECO:0000256" key="10">
    <source>
        <dbReference type="SAM" id="Phobius"/>
    </source>
</evidence>
<evidence type="ECO:0000256" key="9">
    <source>
        <dbReference type="RuleBase" id="RU004016"/>
    </source>
</evidence>
<reference evidence="12 13" key="1">
    <citation type="submission" date="2023-05" db="EMBL/GenBank/DDBJ databases">
        <title>[ruminococcus] sp. nov., isolated from a pig farm feces dump.</title>
        <authorList>
            <person name="Chang Y.-H."/>
        </authorList>
    </citation>
    <scope>NUCLEOTIDE SEQUENCE [LARGE SCALE GENOMIC DNA]</scope>
    <source>
        <strain evidence="12 13">YH-rum2234</strain>
    </source>
</reference>
<feature type="binding site" evidence="8">
    <location>
        <position position="295"/>
    </location>
    <ligand>
        <name>substrate</name>
    </ligand>
</feature>
<dbReference type="GO" id="GO:0009252">
    <property type="term" value="P:peptidoglycan biosynthetic process"/>
    <property type="evidence" value="ECO:0007669"/>
    <property type="project" value="UniProtKB-KW"/>
</dbReference>
<evidence type="ECO:0000256" key="7">
    <source>
        <dbReference type="PIRSR" id="PIRSR618044-1"/>
    </source>
</evidence>
<dbReference type="InterPro" id="IPR012338">
    <property type="entry name" value="Beta-lactam/transpept-like"/>
</dbReference>
<dbReference type="RefSeq" id="WP_283231054.1">
    <property type="nucleotide sequence ID" value="NZ_JASGBQ010000015.1"/>
</dbReference>
<keyword evidence="4" id="KW-0133">Cell shape</keyword>
<keyword evidence="10" id="KW-0472">Membrane</keyword>
<evidence type="ECO:0000256" key="5">
    <source>
        <dbReference type="ARBA" id="ARBA00022984"/>
    </source>
</evidence>
<feature type="active site" description="Acyl-ester intermediate" evidence="7">
    <location>
        <position position="122"/>
    </location>
</feature>
<evidence type="ECO:0000313" key="12">
    <source>
        <dbReference type="EMBL" id="MDI9242609.1"/>
    </source>
</evidence>
<protein>
    <submittedName>
        <fullName evidence="12">D-alanyl-D-alanine carboxypeptidase family protein</fullName>
        <ecNumber evidence="12">3.4.-.-</ecNumber>
    </submittedName>
</protein>
<dbReference type="EMBL" id="JASGBQ010000015">
    <property type="protein sequence ID" value="MDI9242609.1"/>
    <property type="molecule type" value="Genomic_DNA"/>
</dbReference>
<dbReference type="PANTHER" id="PTHR21581:SF6">
    <property type="entry name" value="TRAFFICKING PROTEIN PARTICLE COMPLEX SUBUNIT 12"/>
    <property type="match status" value="1"/>
</dbReference>
<gene>
    <name evidence="12" type="ORF">QJ036_09020</name>
</gene>
<dbReference type="GO" id="GO:0006508">
    <property type="term" value="P:proteolysis"/>
    <property type="evidence" value="ECO:0007669"/>
    <property type="project" value="InterPro"/>
</dbReference>
<feature type="domain" description="Peptidase S11 D-alanyl-D-alanine carboxypeptidase A N-terminal" evidence="11">
    <location>
        <begin position="90"/>
        <end position="325"/>
    </location>
</feature>
<evidence type="ECO:0000313" key="13">
    <source>
        <dbReference type="Proteomes" id="UP001300383"/>
    </source>
</evidence>
<feature type="active site" evidence="7">
    <location>
        <position position="180"/>
    </location>
</feature>
<keyword evidence="12" id="KW-0645">Protease</keyword>
<dbReference type="Pfam" id="PF00768">
    <property type="entry name" value="Peptidase_S11"/>
    <property type="match status" value="1"/>
</dbReference>
<evidence type="ECO:0000256" key="4">
    <source>
        <dbReference type="ARBA" id="ARBA00022960"/>
    </source>
</evidence>
<accession>A0AAP4BAC0</accession>
<keyword evidence="5" id="KW-0573">Peptidoglycan synthesis</keyword>
<dbReference type="GO" id="GO:0008360">
    <property type="term" value="P:regulation of cell shape"/>
    <property type="evidence" value="ECO:0007669"/>
    <property type="project" value="UniProtKB-KW"/>
</dbReference>
<dbReference type="InterPro" id="IPR018044">
    <property type="entry name" value="Peptidase_S11"/>
</dbReference>
<feature type="transmembrane region" description="Helical" evidence="10">
    <location>
        <begin position="21"/>
        <end position="38"/>
    </location>
</feature>
<dbReference type="PANTHER" id="PTHR21581">
    <property type="entry name" value="D-ALANYL-D-ALANINE CARBOXYPEPTIDASE"/>
    <property type="match status" value="1"/>
</dbReference>
<dbReference type="PRINTS" id="PR00725">
    <property type="entry name" value="DADACBPTASE1"/>
</dbReference>